<name>A0ABS5QW37_9LACO</name>
<dbReference type="Proteomes" id="UP001519503">
    <property type="component" value="Unassembled WGS sequence"/>
</dbReference>
<gene>
    <name evidence="2" type="ORF">G6R30_00800</name>
</gene>
<accession>A0ABS5QW37</accession>
<dbReference type="PANTHER" id="PTHR33989:SF4">
    <property type="entry name" value="PTS SYSTEM N,N'-DIACETYLCHITOBIOSE-SPECIFIC EIIC COMPONENT"/>
    <property type="match status" value="1"/>
</dbReference>
<organism evidence="2 3">
    <name type="scientific">Fructobacillus parabroussonetiae</name>
    <dbReference type="NCBI Taxonomy" id="2713174"/>
    <lineage>
        <taxon>Bacteria</taxon>
        <taxon>Bacillati</taxon>
        <taxon>Bacillota</taxon>
        <taxon>Bacilli</taxon>
        <taxon>Lactobacillales</taxon>
        <taxon>Lactobacillaceae</taxon>
        <taxon>Fructobacillus</taxon>
    </lineage>
</organism>
<keyword evidence="1" id="KW-0472">Membrane</keyword>
<feature type="transmembrane region" description="Helical" evidence="1">
    <location>
        <begin position="136"/>
        <end position="156"/>
    </location>
</feature>
<dbReference type="InterPro" id="IPR051088">
    <property type="entry name" value="PTS_Sugar-EIIC/EIIB"/>
</dbReference>
<evidence type="ECO:0000256" key="1">
    <source>
        <dbReference type="SAM" id="Phobius"/>
    </source>
</evidence>
<keyword evidence="2" id="KW-0813">Transport</keyword>
<evidence type="ECO:0000313" key="2">
    <source>
        <dbReference type="EMBL" id="MBS9337007.1"/>
    </source>
</evidence>
<feature type="transmembrane region" description="Helical" evidence="1">
    <location>
        <begin position="378"/>
        <end position="396"/>
    </location>
</feature>
<feature type="transmembrane region" description="Helical" evidence="1">
    <location>
        <begin position="210"/>
        <end position="230"/>
    </location>
</feature>
<keyword evidence="3" id="KW-1185">Reference proteome</keyword>
<dbReference type="EMBL" id="JAAMFL010000001">
    <property type="protein sequence ID" value="MBS9337007.1"/>
    <property type="molecule type" value="Genomic_DNA"/>
</dbReference>
<dbReference type="RefSeq" id="WP_213820519.1">
    <property type="nucleotide sequence ID" value="NZ_JAAMFL010000001.1"/>
</dbReference>
<proteinExistence type="predicted"/>
<feature type="transmembrane region" description="Helical" evidence="1">
    <location>
        <begin position="112"/>
        <end position="129"/>
    </location>
</feature>
<protein>
    <submittedName>
        <fullName evidence="2">PTS sugar transporter subunit IIC</fullName>
    </submittedName>
</protein>
<keyword evidence="2" id="KW-0762">Sugar transport</keyword>
<feature type="transmembrane region" description="Helical" evidence="1">
    <location>
        <begin position="266"/>
        <end position="291"/>
    </location>
</feature>
<feature type="transmembrane region" description="Helical" evidence="1">
    <location>
        <begin position="73"/>
        <end position="92"/>
    </location>
</feature>
<sequence>MFSKTLNKLVDFDNRWLTHLPIKTLFAAFKKVVPFVIINVYLHLVGKLFFEPSALIPTIFHVRLKLMFFAQNLQSLTAAFDYLILAFVAALWTKYYLEAKLDDLGFVKDEMLPVLVSFAMALIYGLTTFTYANQSAIYLVFVLLVTYLSNLSFVYLTKWTKGKLTDFGFAYLFWAAIILTLLITLCSIIPSQVSQASFNGFFSLDFFSHWYGMIITAILLPIAFFLGFAIPTDLTTAATDLSQVNGNLNAVYQAIMATLPYPQNPYSVLTTSALIGGVGGTLALAICLLFLKQRKNRRLGLWSLVPAVFDSNKILTYGLPLFSRPLTLVPMVLASTYGTALTSFFIKVGVLRPTVFSTPSGAPHLLLSFFASQTPLDALLITGIILLGSVAIYWPFVKRLEKEDANGSIK</sequence>
<feature type="transmembrane region" description="Helical" evidence="1">
    <location>
        <begin position="168"/>
        <end position="189"/>
    </location>
</feature>
<feature type="transmembrane region" description="Helical" evidence="1">
    <location>
        <begin position="326"/>
        <end position="346"/>
    </location>
</feature>
<dbReference type="PANTHER" id="PTHR33989">
    <property type="match status" value="1"/>
</dbReference>
<reference evidence="2 3" key="1">
    <citation type="submission" date="2020-02" db="EMBL/GenBank/DDBJ databases">
        <title>Fructobacillus sp. isolated from paper mulberry of Taiwan.</title>
        <authorList>
            <person name="Lin S.-T."/>
        </authorList>
    </citation>
    <scope>NUCLEOTIDE SEQUENCE [LARGE SCALE GENOMIC DNA]</scope>
    <source>
        <strain evidence="2 3">S1-1</strain>
    </source>
</reference>
<comment type="caution">
    <text evidence="2">The sequence shown here is derived from an EMBL/GenBank/DDBJ whole genome shotgun (WGS) entry which is preliminary data.</text>
</comment>
<evidence type="ECO:0000313" key="3">
    <source>
        <dbReference type="Proteomes" id="UP001519503"/>
    </source>
</evidence>
<keyword evidence="1" id="KW-1133">Transmembrane helix</keyword>
<keyword evidence="1" id="KW-0812">Transmembrane</keyword>